<protein>
    <recommendedName>
        <fullName evidence="4">non-specific serine/threonine protein kinase</fullName>
        <ecNumber evidence="4">2.7.11.1</ecNumber>
    </recommendedName>
</protein>
<dbReference type="PANTHER" id="PTHR43289:SF6">
    <property type="entry name" value="SERINE_THREONINE-PROTEIN KINASE NEKL-3"/>
    <property type="match status" value="1"/>
</dbReference>
<evidence type="ECO:0000256" key="6">
    <source>
        <dbReference type="ARBA" id="ARBA00022679"/>
    </source>
</evidence>
<organism evidence="13 14">
    <name type="scientific">Actinomadura pelletieri DSM 43383</name>
    <dbReference type="NCBI Taxonomy" id="1120940"/>
    <lineage>
        <taxon>Bacteria</taxon>
        <taxon>Bacillati</taxon>
        <taxon>Actinomycetota</taxon>
        <taxon>Actinomycetes</taxon>
        <taxon>Streptosporangiales</taxon>
        <taxon>Thermomonosporaceae</taxon>
        <taxon>Actinomadura</taxon>
    </lineage>
</organism>
<comment type="subcellular location">
    <subcellularLocation>
        <location evidence="1">Cytoplasm</location>
        <location evidence="1">Cytoskeleton</location>
        <location evidence="1">Microtubule organizing center</location>
        <location evidence="1">Centrosome</location>
    </subcellularLocation>
    <subcellularLocation>
        <location evidence="2">Cytoplasm</location>
        <location evidence="2">Cytoskeleton</location>
        <location evidence="2">Spindle pole</location>
    </subcellularLocation>
</comment>
<dbReference type="AlphaFoldDB" id="A0A495QJ10"/>
<gene>
    <name evidence="13" type="ORF">BZB76_4950</name>
</gene>
<dbReference type="InterPro" id="IPR011009">
    <property type="entry name" value="Kinase-like_dom_sf"/>
</dbReference>
<keyword evidence="10" id="KW-0206">Cytoskeleton</keyword>
<dbReference type="GO" id="GO:0000922">
    <property type="term" value="C:spindle pole"/>
    <property type="evidence" value="ECO:0007669"/>
    <property type="project" value="UniProtKB-SubCell"/>
</dbReference>
<dbReference type="Gene3D" id="3.30.200.20">
    <property type="entry name" value="Phosphorylase Kinase, domain 1"/>
    <property type="match status" value="1"/>
</dbReference>
<evidence type="ECO:0000256" key="3">
    <source>
        <dbReference type="ARBA" id="ARBA00010886"/>
    </source>
</evidence>
<dbReference type="SMART" id="SM00220">
    <property type="entry name" value="S_TKc"/>
    <property type="match status" value="1"/>
</dbReference>
<dbReference type="EMBL" id="RBWU01000005">
    <property type="protein sequence ID" value="RKS72133.1"/>
    <property type="molecule type" value="Genomic_DNA"/>
</dbReference>
<dbReference type="GO" id="GO:0005813">
    <property type="term" value="C:centrosome"/>
    <property type="evidence" value="ECO:0007669"/>
    <property type="project" value="UniProtKB-SubCell"/>
</dbReference>
<evidence type="ECO:0000259" key="12">
    <source>
        <dbReference type="PROSITE" id="PS50011"/>
    </source>
</evidence>
<dbReference type="PANTHER" id="PTHR43289">
    <property type="entry name" value="MITOGEN-ACTIVATED PROTEIN KINASE KINASE KINASE 20-RELATED"/>
    <property type="match status" value="1"/>
</dbReference>
<evidence type="ECO:0000256" key="1">
    <source>
        <dbReference type="ARBA" id="ARBA00004300"/>
    </source>
</evidence>
<keyword evidence="10" id="KW-0963">Cytoplasm</keyword>
<keyword evidence="8 13" id="KW-0418">Kinase</keyword>
<dbReference type="Proteomes" id="UP000274601">
    <property type="component" value="Unassembled WGS sequence"/>
</dbReference>
<keyword evidence="6" id="KW-0808">Transferase</keyword>
<evidence type="ECO:0000256" key="9">
    <source>
        <dbReference type="ARBA" id="ARBA00022840"/>
    </source>
</evidence>
<keyword evidence="11" id="KW-0472">Membrane</keyword>
<sequence>MESGLRLAGRYRLVERLDACPDGGLEVWRGRDELLDRTVAVKLLVSARGDLRQAFQEGVNRAAGLSHPALERVYDSDQIRDASGRLVCYVVTEFLDGETLAERLRSGPLSVSVAVGVCAQIAGAVAAAHAAGVAHGGLRAGKVVLASGDVKVVDTGLGGLGRGVAGPQSRVDDVRALGAIVAACVPAGVAGGSAVLAERCLAATAVDGPSAAEIAGLLGRDEPSTVVFTARGRGMGGVTAGLVSSRDRRTKTLRPPVRRRRSAGVRLSAVALVVAVPVVGAVAVLVSAPRSPVIAAPSPAATSRGAEPGGVVEALGRLRPIVSRGYVAGEIRSDAAIDLNEVIMRLEDDLTGRVSRRVVYRRLARLKSKIVGGLRERALSRGVAERLYRVLATIQV</sequence>
<dbReference type="GO" id="GO:0004674">
    <property type="term" value="F:protein serine/threonine kinase activity"/>
    <property type="evidence" value="ECO:0007669"/>
    <property type="project" value="UniProtKB-KW"/>
</dbReference>
<evidence type="ECO:0000256" key="8">
    <source>
        <dbReference type="ARBA" id="ARBA00022777"/>
    </source>
</evidence>
<evidence type="ECO:0000256" key="4">
    <source>
        <dbReference type="ARBA" id="ARBA00012513"/>
    </source>
</evidence>
<proteinExistence type="inferred from homology"/>
<evidence type="ECO:0000256" key="11">
    <source>
        <dbReference type="SAM" id="Phobius"/>
    </source>
</evidence>
<comment type="similarity">
    <text evidence="3">Belongs to the protein kinase superfamily. NEK Ser/Thr protein kinase family. NIMA subfamily.</text>
</comment>
<evidence type="ECO:0000313" key="14">
    <source>
        <dbReference type="Proteomes" id="UP000274601"/>
    </source>
</evidence>
<evidence type="ECO:0000256" key="2">
    <source>
        <dbReference type="ARBA" id="ARBA00004647"/>
    </source>
</evidence>
<dbReference type="RefSeq" id="WP_170180725.1">
    <property type="nucleotide sequence ID" value="NZ_RBWU01000005.1"/>
</dbReference>
<name>A0A495QJ10_9ACTN</name>
<dbReference type="EC" id="2.7.11.1" evidence="4"/>
<evidence type="ECO:0000256" key="10">
    <source>
        <dbReference type="ARBA" id="ARBA00023212"/>
    </source>
</evidence>
<dbReference type="InterPro" id="IPR000719">
    <property type="entry name" value="Prot_kinase_dom"/>
</dbReference>
<accession>A0A495QJ10</accession>
<keyword evidence="5" id="KW-0723">Serine/threonine-protein kinase</keyword>
<comment type="caution">
    <text evidence="13">The sequence shown here is derived from an EMBL/GenBank/DDBJ whole genome shotgun (WGS) entry which is preliminary data.</text>
</comment>
<keyword evidence="11" id="KW-0812">Transmembrane</keyword>
<dbReference type="Pfam" id="PF07714">
    <property type="entry name" value="PK_Tyr_Ser-Thr"/>
    <property type="match status" value="1"/>
</dbReference>
<feature type="transmembrane region" description="Helical" evidence="11">
    <location>
        <begin position="267"/>
        <end position="288"/>
    </location>
</feature>
<dbReference type="Gene3D" id="1.10.510.10">
    <property type="entry name" value="Transferase(Phosphotransferase) domain 1"/>
    <property type="match status" value="1"/>
</dbReference>
<dbReference type="SUPFAM" id="SSF56112">
    <property type="entry name" value="Protein kinase-like (PK-like)"/>
    <property type="match status" value="1"/>
</dbReference>
<dbReference type="GO" id="GO:0005524">
    <property type="term" value="F:ATP binding"/>
    <property type="evidence" value="ECO:0007669"/>
    <property type="project" value="UniProtKB-KW"/>
</dbReference>
<feature type="domain" description="Protein kinase" evidence="12">
    <location>
        <begin position="11"/>
        <end position="366"/>
    </location>
</feature>
<reference evidence="13 14" key="1">
    <citation type="submission" date="2018-10" db="EMBL/GenBank/DDBJ databases">
        <title>Genomic Encyclopedia of Archaeal and Bacterial Type Strains, Phase II (KMG-II): from individual species to whole genera.</title>
        <authorList>
            <person name="Goeker M."/>
        </authorList>
    </citation>
    <scope>NUCLEOTIDE SEQUENCE [LARGE SCALE GENOMIC DNA]</scope>
    <source>
        <strain evidence="13 14">DSM 43383</strain>
    </source>
</reference>
<keyword evidence="14" id="KW-1185">Reference proteome</keyword>
<evidence type="ECO:0000256" key="5">
    <source>
        <dbReference type="ARBA" id="ARBA00022527"/>
    </source>
</evidence>
<keyword evidence="7" id="KW-0547">Nucleotide-binding</keyword>
<dbReference type="InterPro" id="IPR001245">
    <property type="entry name" value="Ser-Thr/Tyr_kinase_cat_dom"/>
</dbReference>
<keyword evidence="9" id="KW-0067">ATP-binding</keyword>
<evidence type="ECO:0000313" key="13">
    <source>
        <dbReference type="EMBL" id="RKS72133.1"/>
    </source>
</evidence>
<dbReference type="PROSITE" id="PS50011">
    <property type="entry name" value="PROTEIN_KINASE_DOM"/>
    <property type="match status" value="1"/>
</dbReference>
<keyword evidence="11" id="KW-1133">Transmembrane helix</keyword>
<evidence type="ECO:0000256" key="7">
    <source>
        <dbReference type="ARBA" id="ARBA00022741"/>
    </source>
</evidence>